<dbReference type="AlphaFoldDB" id="A0A3S2WMZ9"/>
<evidence type="ECO:0000256" key="1">
    <source>
        <dbReference type="ARBA" id="ARBA00004141"/>
    </source>
</evidence>
<proteinExistence type="inferred from homology"/>
<feature type="transmembrane region" description="Helical" evidence="6">
    <location>
        <begin position="191"/>
        <end position="218"/>
    </location>
</feature>
<dbReference type="PANTHER" id="PTHR32322:SF2">
    <property type="entry name" value="EAMA DOMAIN-CONTAINING PROTEIN"/>
    <property type="match status" value="1"/>
</dbReference>
<keyword evidence="4 6" id="KW-1133">Transmembrane helix</keyword>
<evidence type="ECO:0000256" key="3">
    <source>
        <dbReference type="ARBA" id="ARBA00022692"/>
    </source>
</evidence>
<evidence type="ECO:0000256" key="6">
    <source>
        <dbReference type="SAM" id="Phobius"/>
    </source>
</evidence>
<feature type="transmembrane region" description="Helical" evidence="6">
    <location>
        <begin position="160"/>
        <end position="179"/>
    </location>
</feature>
<sequence length="312" mass="32942">MSSPKSSPPSHAALPLLAGLAVILVWGLNFPLQKAILGQVSPVSNVGTRYFIVPVCAVLLLLWRYRLAWPRLSRGELAQLARLACVGQALHLLLAAVGMSQSTAFSASVLLACGPVFTLLILRASGLERLSAMQWLGVALAAAGALAFTSDKLLLLEWKASGGDLLLLLAAALFSWYTVASKPLIERHGGALVLGYGTLLCTVPALLAASPALVALPWAEVPAWVWWGQLWQVAGGGFLGWLAWGWANEHRGVARTAPLIYLMPVVAGLSAWAFTGERFTLHKVLAAVLVLAGVAVAQFGHRPPKVADATGD</sequence>
<evidence type="ECO:0000256" key="4">
    <source>
        <dbReference type="ARBA" id="ARBA00022989"/>
    </source>
</evidence>
<dbReference type="SUPFAM" id="SSF103481">
    <property type="entry name" value="Multidrug resistance efflux transporter EmrE"/>
    <property type="match status" value="2"/>
</dbReference>
<keyword evidence="5 6" id="KW-0472">Membrane</keyword>
<gene>
    <name evidence="8" type="ORF">EOD73_13865</name>
</gene>
<feature type="transmembrane region" description="Helical" evidence="6">
    <location>
        <begin position="281"/>
        <end position="300"/>
    </location>
</feature>
<dbReference type="OrthoDB" id="9811486at2"/>
<feature type="transmembrane region" description="Helical" evidence="6">
    <location>
        <begin position="12"/>
        <end position="30"/>
    </location>
</feature>
<comment type="similarity">
    <text evidence="2">Belongs to the EamA transporter family.</text>
</comment>
<dbReference type="Pfam" id="PF00892">
    <property type="entry name" value="EamA"/>
    <property type="match status" value="2"/>
</dbReference>
<feature type="domain" description="EamA" evidence="7">
    <location>
        <begin position="16"/>
        <end position="147"/>
    </location>
</feature>
<evidence type="ECO:0000259" key="7">
    <source>
        <dbReference type="Pfam" id="PF00892"/>
    </source>
</evidence>
<feature type="transmembrane region" description="Helical" evidence="6">
    <location>
        <begin position="259"/>
        <end position="275"/>
    </location>
</feature>
<dbReference type="InterPro" id="IPR000620">
    <property type="entry name" value="EamA_dom"/>
</dbReference>
<protein>
    <submittedName>
        <fullName evidence="8">DMT family transporter</fullName>
    </submittedName>
</protein>
<accession>A0A3S2WMZ9</accession>
<feature type="transmembrane region" description="Helical" evidence="6">
    <location>
        <begin position="104"/>
        <end position="122"/>
    </location>
</feature>
<organism evidence="8 9">
    <name type="scientific">Inhella crocodyli</name>
    <dbReference type="NCBI Taxonomy" id="2499851"/>
    <lineage>
        <taxon>Bacteria</taxon>
        <taxon>Pseudomonadati</taxon>
        <taxon>Pseudomonadota</taxon>
        <taxon>Betaproteobacteria</taxon>
        <taxon>Burkholderiales</taxon>
        <taxon>Sphaerotilaceae</taxon>
        <taxon>Inhella</taxon>
    </lineage>
</organism>
<evidence type="ECO:0000256" key="2">
    <source>
        <dbReference type="ARBA" id="ARBA00007362"/>
    </source>
</evidence>
<evidence type="ECO:0000313" key="9">
    <source>
        <dbReference type="Proteomes" id="UP000288587"/>
    </source>
</evidence>
<name>A0A3S2WMZ9_9BURK</name>
<dbReference type="InterPro" id="IPR037185">
    <property type="entry name" value="EmrE-like"/>
</dbReference>
<evidence type="ECO:0000313" key="8">
    <source>
        <dbReference type="EMBL" id="RVT83659.1"/>
    </source>
</evidence>
<dbReference type="GO" id="GO:0016020">
    <property type="term" value="C:membrane"/>
    <property type="evidence" value="ECO:0007669"/>
    <property type="project" value="UniProtKB-SubCell"/>
</dbReference>
<dbReference type="Proteomes" id="UP000288587">
    <property type="component" value="Unassembled WGS sequence"/>
</dbReference>
<comment type="subcellular location">
    <subcellularLocation>
        <location evidence="1">Membrane</location>
        <topology evidence="1">Multi-pass membrane protein</topology>
    </subcellularLocation>
</comment>
<keyword evidence="9" id="KW-1185">Reference proteome</keyword>
<evidence type="ECO:0000256" key="5">
    <source>
        <dbReference type="ARBA" id="ARBA00023136"/>
    </source>
</evidence>
<reference evidence="8 9" key="1">
    <citation type="submission" date="2019-01" db="EMBL/GenBank/DDBJ databases">
        <authorList>
            <person name="Chen W.-M."/>
        </authorList>
    </citation>
    <scope>NUCLEOTIDE SEQUENCE [LARGE SCALE GENOMIC DNA]</scope>
    <source>
        <strain evidence="8 9">CCP-18</strain>
    </source>
</reference>
<feature type="transmembrane region" description="Helical" evidence="6">
    <location>
        <begin position="50"/>
        <end position="68"/>
    </location>
</feature>
<dbReference type="PANTHER" id="PTHR32322">
    <property type="entry name" value="INNER MEMBRANE TRANSPORTER"/>
    <property type="match status" value="1"/>
</dbReference>
<keyword evidence="3 6" id="KW-0812">Transmembrane</keyword>
<feature type="domain" description="EamA" evidence="7">
    <location>
        <begin position="163"/>
        <end position="296"/>
    </location>
</feature>
<feature type="transmembrane region" description="Helical" evidence="6">
    <location>
        <begin position="129"/>
        <end position="148"/>
    </location>
</feature>
<dbReference type="InterPro" id="IPR050638">
    <property type="entry name" value="AA-Vitamin_Transporters"/>
</dbReference>
<feature type="transmembrane region" description="Helical" evidence="6">
    <location>
        <begin position="224"/>
        <end position="247"/>
    </location>
</feature>
<dbReference type="EMBL" id="SACM01000004">
    <property type="protein sequence ID" value="RVT83659.1"/>
    <property type="molecule type" value="Genomic_DNA"/>
</dbReference>
<comment type="caution">
    <text evidence="8">The sequence shown here is derived from an EMBL/GenBank/DDBJ whole genome shotgun (WGS) entry which is preliminary data.</text>
</comment>